<dbReference type="SUPFAM" id="SSF53067">
    <property type="entry name" value="Actin-like ATPase domain"/>
    <property type="match status" value="2"/>
</dbReference>
<evidence type="ECO:0000313" key="3">
    <source>
        <dbReference type="Proteomes" id="UP000191154"/>
    </source>
</evidence>
<evidence type="ECO:0000259" key="1">
    <source>
        <dbReference type="Pfam" id="PF17989"/>
    </source>
</evidence>
<reference evidence="2 3" key="1">
    <citation type="submission" date="2016-05" db="EMBL/GenBank/DDBJ databases">
        <title>Microbial solvent formation.</title>
        <authorList>
            <person name="Poehlein A."/>
            <person name="Montoya Solano J.D."/>
            <person name="Flitsch S."/>
            <person name="Krabben P."/>
            <person name="Duerre P."/>
            <person name="Daniel R."/>
        </authorList>
    </citation>
    <scope>NUCLEOTIDE SEQUENCE [LARGE SCALE GENOMIC DNA]</scope>
    <source>
        <strain evidence="2 3">L1-8</strain>
    </source>
</reference>
<organism evidence="2 3">
    <name type="scientific">Clostridium saccharobutylicum</name>
    <dbReference type="NCBI Taxonomy" id="169679"/>
    <lineage>
        <taxon>Bacteria</taxon>
        <taxon>Bacillati</taxon>
        <taxon>Bacillota</taxon>
        <taxon>Clostridia</taxon>
        <taxon>Eubacteriales</taxon>
        <taxon>Clostridiaceae</taxon>
        <taxon>Clostridium</taxon>
    </lineage>
</organism>
<dbReference type="AlphaFoldDB" id="A0A1S8MZ01"/>
<dbReference type="InterPro" id="IPR040607">
    <property type="entry name" value="ALP_N"/>
</dbReference>
<comment type="caution">
    <text evidence="2">The sequence shown here is derived from an EMBL/GenBank/DDBJ whole genome shotgun (WGS) entry which is preliminary data.</text>
</comment>
<dbReference type="Proteomes" id="UP000191154">
    <property type="component" value="Unassembled WGS sequence"/>
</dbReference>
<dbReference type="RefSeq" id="WP_077866729.1">
    <property type="nucleotide sequence ID" value="NZ_LZYZ01000007.1"/>
</dbReference>
<accession>A0A1S8MZ01</accession>
<protein>
    <recommendedName>
        <fullName evidence="1">Actin-like protein N-terminal domain-containing protein</fullName>
    </recommendedName>
</protein>
<sequence length="326" mass="36309">MKEILIAVDSGKSCTKAITKVGEQIERVLFRTKVQEISDLGVDINSNSYLVEFQCKSYLVGDMVAESACDYQISKTTLPHQLSIYIAICDMIDLTEALKYGLPKVHLALNAPLNVYKNNTLKENYKNYIQNNGEIISLKVNGTAYAFRIASLLVLPEAMGPLYIRTNDFRDKKTTVIDVGSLNVNYCTFNRLTPELSTMNISNSGINVLRSKIAETLTTAYGVLVTDDDVEEILKSGYLYIGGIKKTESKEIIEKLINNHVTEIFNYGRSRGLTFNNANLLFCGGGALLLKDYILAQCPFAIIEEDSQFSNCLSFLNILEVKQNGN</sequence>
<dbReference type="CDD" id="cd24026">
    <property type="entry name" value="ASKHA_NBD_ParM_Alp12-like"/>
    <property type="match status" value="1"/>
</dbReference>
<name>A0A1S8MZ01_CLOSA</name>
<proteinExistence type="predicted"/>
<evidence type="ECO:0000313" key="2">
    <source>
        <dbReference type="EMBL" id="OOM09422.1"/>
    </source>
</evidence>
<dbReference type="Gene3D" id="3.30.420.40">
    <property type="match status" value="2"/>
</dbReference>
<dbReference type="Pfam" id="PF17989">
    <property type="entry name" value="ALP_N"/>
    <property type="match status" value="1"/>
</dbReference>
<dbReference type="EMBL" id="LZYZ01000007">
    <property type="protein sequence ID" value="OOM09422.1"/>
    <property type="molecule type" value="Genomic_DNA"/>
</dbReference>
<dbReference type="InterPro" id="IPR043129">
    <property type="entry name" value="ATPase_NBD"/>
</dbReference>
<gene>
    <name evidence="2" type="ORF">CLOSAC_37030</name>
</gene>
<feature type="domain" description="Actin-like protein N-terminal" evidence="1">
    <location>
        <begin position="7"/>
        <end position="160"/>
    </location>
</feature>